<proteinExistence type="predicted"/>
<keyword evidence="1" id="KW-1133">Transmembrane helix</keyword>
<gene>
    <name evidence="2" type="ORF">JD844_000043</name>
</gene>
<feature type="transmembrane region" description="Helical" evidence="1">
    <location>
        <begin position="54"/>
        <end position="72"/>
    </location>
</feature>
<keyword evidence="1" id="KW-0472">Membrane</keyword>
<reference evidence="2 3" key="1">
    <citation type="journal article" date="2022" name="Gigascience">
        <title>A chromosome-level genome assembly and annotation of the desert horned lizard, Phrynosoma platyrhinos, provides insight into chromosomal rearrangements among reptiles.</title>
        <authorList>
            <person name="Koochekian N."/>
            <person name="Ascanio A."/>
            <person name="Farleigh K."/>
            <person name="Card D.C."/>
            <person name="Schield D.R."/>
            <person name="Castoe T.A."/>
            <person name="Jezkova T."/>
        </authorList>
    </citation>
    <scope>NUCLEOTIDE SEQUENCE [LARGE SCALE GENOMIC DNA]</scope>
    <source>
        <strain evidence="2">NK-2021</strain>
    </source>
</reference>
<keyword evidence="3" id="KW-1185">Reference proteome</keyword>
<evidence type="ECO:0000256" key="1">
    <source>
        <dbReference type="SAM" id="Phobius"/>
    </source>
</evidence>
<organism evidence="2 3">
    <name type="scientific">Phrynosoma platyrhinos</name>
    <name type="common">Desert horned lizard</name>
    <dbReference type="NCBI Taxonomy" id="52577"/>
    <lineage>
        <taxon>Eukaryota</taxon>
        <taxon>Metazoa</taxon>
        <taxon>Chordata</taxon>
        <taxon>Craniata</taxon>
        <taxon>Vertebrata</taxon>
        <taxon>Euteleostomi</taxon>
        <taxon>Lepidosauria</taxon>
        <taxon>Squamata</taxon>
        <taxon>Bifurcata</taxon>
        <taxon>Unidentata</taxon>
        <taxon>Episquamata</taxon>
        <taxon>Toxicofera</taxon>
        <taxon>Iguania</taxon>
        <taxon>Phrynosomatidae</taxon>
        <taxon>Phrynosomatinae</taxon>
        <taxon>Phrynosoma</taxon>
    </lineage>
</organism>
<evidence type="ECO:0000313" key="2">
    <source>
        <dbReference type="EMBL" id="KAH0619429.1"/>
    </source>
</evidence>
<comment type="caution">
    <text evidence="2">The sequence shown here is derived from an EMBL/GenBank/DDBJ whole genome shotgun (WGS) entry which is preliminary data.</text>
</comment>
<dbReference type="Proteomes" id="UP000826234">
    <property type="component" value="Unassembled WGS sequence"/>
</dbReference>
<sequence>MPTPVAWGCWERQLVEEEGDCRPTDPQGTWEQRGLNASETKWTLKILGGPVESARVLHIFIGLFIFFFVSQLK</sequence>
<protein>
    <submittedName>
        <fullName evidence="2">Uncharacterized protein</fullName>
    </submittedName>
</protein>
<evidence type="ECO:0000313" key="3">
    <source>
        <dbReference type="Proteomes" id="UP000826234"/>
    </source>
</evidence>
<name>A0ABQ7SQ57_PHRPL</name>
<accession>A0ABQ7SQ57</accession>
<keyword evidence="1" id="KW-0812">Transmembrane</keyword>
<dbReference type="EMBL" id="JAIPUX010003776">
    <property type="protein sequence ID" value="KAH0619429.1"/>
    <property type="molecule type" value="Genomic_DNA"/>
</dbReference>